<keyword evidence="17" id="KW-0735">Signal-anchor</keyword>
<evidence type="ECO:0000256" key="3">
    <source>
        <dbReference type="ARBA" id="ARBA00004752"/>
    </source>
</evidence>
<dbReference type="InterPro" id="IPR012338">
    <property type="entry name" value="Beta-lactam/transpept-like"/>
</dbReference>
<evidence type="ECO:0000256" key="14">
    <source>
        <dbReference type="ARBA" id="ARBA00022692"/>
    </source>
</evidence>
<protein>
    <recommendedName>
        <fullName evidence="7">Penicillin-binding protein 1A</fullName>
        <ecNumber evidence="25">2.4.99.28</ecNumber>
        <ecNumber evidence="6">3.4.16.4</ecNumber>
    </recommendedName>
</protein>
<dbReference type="EC" id="2.4.99.28" evidence="25"/>
<keyword evidence="15" id="KW-0378">Hydrolase</keyword>
<dbReference type="InterPro" id="IPR031376">
    <property type="entry name" value="PCB_OB"/>
</dbReference>
<keyword evidence="11" id="KW-0645">Protease</keyword>
<evidence type="ECO:0000256" key="1">
    <source>
        <dbReference type="ARBA" id="ARBA00002624"/>
    </source>
</evidence>
<comment type="similarity">
    <text evidence="4">In the C-terminal section; belongs to the transpeptidase family.</text>
</comment>
<feature type="domain" description="Glycosyl transferase family 51" evidence="29">
    <location>
        <begin position="59"/>
        <end position="233"/>
    </location>
</feature>
<name>A0ABY6N0V1_9ALTE</name>
<dbReference type="PANTHER" id="PTHR32282:SF27">
    <property type="entry name" value="PENICILLIN-BINDING PROTEIN 1A"/>
    <property type="match status" value="1"/>
</dbReference>
<evidence type="ECO:0000256" key="6">
    <source>
        <dbReference type="ARBA" id="ARBA00012448"/>
    </source>
</evidence>
<dbReference type="EC" id="3.4.16.4" evidence="6"/>
<keyword evidence="9" id="KW-0997">Cell inner membrane</keyword>
<evidence type="ECO:0000256" key="2">
    <source>
        <dbReference type="ARBA" id="ARBA00004249"/>
    </source>
</evidence>
<evidence type="ECO:0000259" key="28">
    <source>
        <dbReference type="Pfam" id="PF00905"/>
    </source>
</evidence>
<gene>
    <name evidence="31" type="ORF">NKI27_16505</name>
</gene>
<keyword evidence="16" id="KW-0133">Cell shape</keyword>
<dbReference type="InterPro" id="IPR050396">
    <property type="entry name" value="Glycosyltr_51/Transpeptidase"/>
</dbReference>
<keyword evidence="14 27" id="KW-0812">Transmembrane</keyword>
<evidence type="ECO:0000256" key="7">
    <source>
        <dbReference type="ARBA" id="ARBA00018638"/>
    </source>
</evidence>
<evidence type="ECO:0000256" key="9">
    <source>
        <dbReference type="ARBA" id="ARBA00022519"/>
    </source>
</evidence>
<dbReference type="InterPro" id="IPR036950">
    <property type="entry name" value="PBP_transglycosylase"/>
</dbReference>
<comment type="function">
    <text evidence="1">Cell wall formation. Synthesis of cross-linked peptidoglycan from the lipid intermediates. The enzyme has a penicillin-insensitive transglycosylase N-terminal domain (formation of linear glycan strands) and a penicillin-sensitive transpeptidase C-terminal domain (cross-linking of the peptide subunits).</text>
</comment>
<dbReference type="InterPro" id="IPR001264">
    <property type="entry name" value="Glyco_trans_51"/>
</dbReference>
<evidence type="ECO:0000256" key="17">
    <source>
        <dbReference type="ARBA" id="ARBA00022968"/>
    </source>
</evidence>
<evidence type="ECO:0000256" key="19">
    <source>
        <dbReference type="ARBA" id="ARBA00022989"/>
    </source>
</evidence>
<proteinExistence type="inferred from homology"/>
<dbReference type="Gene3D" id="3.40.710.10">
    <property type="entry name" value="DD-peptidase/beta-lactamase superfamily"/>
    <property type="match status" value="2"/>
</dbReference>
<evidence type="ECO:0000256" key="26">
    <source>
        <dbReference type="ARBA" id="ARBA00049902"/>
    </source>
</evidence>
<evidence type="ECO:0000259" key="29">
    <source>
        <dbReference type="Pfam" id="PF00912"/>
    </source>
</evidence>
<dbReference type="InterPro" id="IPR001460">
    <property type="entry name" value="PCN-bd_Tpept"/>
</dbReference>
<comment type="catalytic activity">
    <reaction evidence="26">
        <text>[GlcNAc-(1-&gt;4)-Mur2Ac(oyl-L-Ala-gamma-D-Glu-L-Lys-D-Ala-D-Ala)](n)-di-trans,octa-cis-undecaprenyl diphosphate + beta-D-GlcNAc-(1-&gt;4)-Mur2Ac(oyl-L-Ala-gamma-D-Glu-L-Lys-D-Ala-D-Ala)-di-trans,octa-cis-undecaprenyl diphosphate = [GlcNAc-(1-&gt;4)-Mur2Ac(oyl-L-Ala-gamma-D-Glu-L-Lys-D-Ala-D-Ala)](n+1)-di-trans,octa-cis-undecaprenyl diphosphate + di-trans,octa-cis-undecaprenyl diphosphate + H(+)</text>
        <dbReference type="Rhea" id="RHEA:23708"/>
        <dbReference type="Rhea" id="RHEA-COMP:9602"/>
        <dbReference type="Rhea" id="RHEA-COMP:9603"/>
        <dbReference type="ChEBI" id="CHEBI:15378"/>
        <dbReference type="ChEBI" id="CHEBI:58405"/>
        <dbReference type="ChEBI" id="CHEBI:60033"/>
        <dbReference type="ChEBI" id="CHEBI:78435"/>
        <dbReference type="EC" id="2.4.99.28"/>
    </reaction>
</comment>
<dbReference type="Gene3D" id="1.10.3810.10">
    <property type="entry name" value="Biosynthetic peptidoglycan transglycosylase-like"/>
    <property type="match status" value="1"/>
</dbReference>
<evidence type="ECO:0000256" key="4">
    <source>
        <dbReference type="ARBA" id="ARBA00007090"/>
    </source>
</evidence>
<evidence type="ECO:0000256" key="22">
    <source>
        <dbReference type="ARBA" id="ARBA00023268"/>
    </source>
</evidence>
<evidence type="ECO:0000313" key="31">
    <source>
        <dbReference type="EMBL" id="UZE95642.1"/>
    </source>
</evidence>
<feature type="transmembrane region" description="Helical" evidence="27">
    <location>
        <begin position="12"/>
        <end position="33"/>
    </location>
</feature>
<evidence type="ECO:0000256" key="10">
    <source>
        <dbReference type="ARBA" id="ARBA00022645"/>
    </source>
</evidence>
<evidence type="ECO:0000256" key="15">
    <source>
        <dbReference type="ARBA" id="ARBA00022801"/>
    </source>
</evidence>
<dbReference type="SUPFAM" id="SSF53955">
    <property type="entry name" value="Lysozyme-like"/>
    <property type="match status" value="1"/>
</dbReference>
<evidence type="ECO:0000256" key="21">
    <source>
        <dbReference type="ARBA" id="ARBA00023251"/>
    </source>
</evidence>
<keyword evidence="32" id="KW-1185">Reference proteome</keyword>
<evidence type="ECO:0000256" key="25">
    <source>
        <dbReference type="ARBA" id="ARBA00044770"/>
    </source>
</evidence>
<keyword evidence="21" id="KW-0046">Antibiotic resistance</keyword>
<evidence type="ECO:0000256" key="20">
    <source>
        <dbReference type="ARBA" id="ARBA00023136"/>
    </source>
</evidence>
<evidence type="ECO:0000256" key="27">
    <source>
        <dbReference type="SAM" id="Phobius"/>
    </source>
</evidence>
<evidence type="ECO:0000256" key="16">
    <source>
        <dbReference type="ARBA" id="ARBA00022960"/>
    </source>
</evidence>
<dbReference type="EMBL" id="CP100390">
    <property type="protein sequence ID" value="UZE95642.1"/>
    <property type="molecule type" value="Genomic_DNA"/>
</dbReference>
<dbReference type="Pfam" id="PF17092">
    <property type="entry name" value="PCB_OB"/>
    <property type="match status" value="1"/>
</dbReference>
<dbReference type="InterPro" id="IPR023346">
    <property type="entry name" value="Lysozyme-like_dom_sf"/>
</dbReference>
<comment type="similarity">
    <text evidence="5">In the N-terminal section; belongs to the glycosyltransferase 51 family.</text>
</comment>
<dbReference type="PANTHER" id="PTHR32282">
    <property type="entry name" value="BINDING PROTEIN TRANSPEPTIDASE, PUTATIVE-RELATED"/>
    <property type="match status" value="1"/>
</dbReference>
<keyword evidence="19 27" id="KW-1133">Transmembrane helix</keyword>
<dbReference type="Pfam" id="PF00912">
    <property type="entry name" value="Transgly"/>
    <property type="match status" value="1"/>
</dbReference>
<keyword evidence="13" id="KW-0808">Transferase</keyword>
<evidence type="ECO:0000256" key="24">
    <source>
        <dbReference type="ARBA" id="ARBA00034000"/>
    </source>
</evidence>
<dbReference type="Pfam" id="PF00905">
    <property type="entry name" value="Transpeptidase"/>
    <property type="match status" value="1"/>
</dbReference>
<feature type="domain" description="Penicillin-binding protein OB-like" evidence="30">
    <location>
        <begin position="320"/>
        <end position="429"/>
    </location>
</feature>
<comment type="subcellular location">
    <subcellularLocation>
        <location evidence="2">Cell inner membrane</location>
        <topology evidence="2">Single-pass type II membrane protein</topology>
    </subcellularLocation>
</comment>
<feature type="domain" description="Penicillin-binding protein transpeptidase" evidence="28">
    <location>
        <begin position="431"/>
        <end position="754"/>
    </location>
</feature>
<comment type="pathway">
    <text evidence="3">Cell wall biogenesis; peptidoglycan biosynthesis.</text>
</comment>
<dbReference type="SUPFAM" id="SSF56601">
    <property type="entry name" value="beta-lactamase/transpeptidase-like"/>
    <property type="match status" value="1"/>
</dbReference>
<keyword evidence="22" id="KW-0511">Multifunctional enzyme</keyword>
<dbReference type="RefSeq" id="WP_265047131.1">
    <property type="nucleotide sequence ID" value="NZ_CP100390.1"/>
</dbReference>
<accession>A0ABY6N0V1</accession>
<evidence type="ECO:0000313" key="32">
    <source>
        <dbReference type="Proteomes" id="UP001163739"/>
    </source>
</evidence>
<evidence type="ECO:0000256" key="8">
    <source>
        <dbReference type="ARBA" id="ARBA00022475"/>
    </source>
</evidence>
<dbReference type="NCBIfam" id="TIGR02074">
    <property type="entry name" value="PBP_1a_fam"/>
    <property type="match status" value="1"/>
</dbReference>
<evidence type="ECO:0000256" key="11">
    <source>
        <dbReference type="ARBA" id="ARBA00022670"/>
    </source>
</evidence>
<organism evidence="31 32">
    <name type="scientific">Alkalimarinus alittae</name>
    <dbReference type="NCBI Taxonomy" id="2961619"/>
    <lineage>
        <taxon>Bacteria</taxon>
        <taxon>Pseudomonadati</taxon>
        <taxon>Pseudomonadota</taxon>
        <taxon>Gammaproteobacteria</taxon>
        <taxon>Alteromonadales</taxon>
        <taxon>Alteromonadaceae</taxon>
        <taxon>Alkalimarinus</taxon>
    </lineage>
</organism>
<keyword evidence="18" id="KW-0573">Peptidoglycan synthesis</keyword>
<dbReference type="Proteomes" id="UP001163739">
    <property type="component" value="Chromosome"/>
</dbReference>
<keyword evidence="20 27" id="KW-0472">Membrane</keyword>
<evidence type="ECO:0000256" key="5">
    <source>
        <dbReference type="ARBA" id="ARBA00007739"/>
    </source>
</evidence>
<comment type="catalytic activity">
    <reaction evidence="24">
        <text>Preferential cleavage: (Ac)2-L-Lys-D-Ala-|-D-Ala. Also transpeptidation of peptidyl-alanyl moieties that are N-acyl substituents of D-alanine.</text>
        <dbReference type="EC" id="3.4.16.4"/>
    </reaction>
</comment>
<keyword evidence="12" id="KW-0328">Glycosyltransferase</keyword>
<sequence>MLRFVSFYRFLGWSFVTGLCGAGILIASFYLYLTPNLPDVEQLRHTQLQIPLRIFSSDDKLIAEFGEKRRSPITIDQVPEKLSQAFIAAEDNRFYEHHGVDIKGLLRAVTQLATSGRIQSGGSTITMQVAKNFFLSREKTFTRKFNEILLALQIEQELSKDEILELYFNKIYLGNRAYGIEAASQVYYGKSVAKLTLAEMAMIAGLPKAPSRYNPIANPSRALIRRNWILDRMLDLGYIDPNQHAAAQETPITAVYHGSSPETEAPYLAEMARKELVDKYGEEAYSEGFNVYLTVNSVLQEAANKAVRKGLEDYDERHGYRGPESKILLDNPFSAESISAKINNMTNYGELVIAVVTGIKDNEATLFTQDYGEIILDYEGVKWARPFISVNRRGTTPKKISDVLQPGDIIRIKKTQDNKNWKLAQTPKVQGTLVSIAPSTGAIKALVGGYDFAQSKYNRALQAERQAGSNFKPFVYLAALEHGSTAATLINDAPIVFEDKNLEASWRPENSSGKFFGPTRLRTALYKSRNLVSIRLLKKTGVRTTRNFVSRFGFNSDALPNDLSLALGSAVMTPLQVATGYSTIANGGYESQPYFIEKIENSKGDIVFQATPTLTPNAIKELALSPPAEPIRTIADIDNNLQEPDVVQLDNIAFREGLSTDPSVLTPSYKEAKSIIDERTIYIMHSILKDVIIRGTGRRAQALRRSDLTGKTGTTNDQKDAWFSGFNTETQTTVWVGFDQPTTLGRREYGATAALPIWIDYMRVALANTPSANMKQPEGIVTVKINTETGALAKAGEKNTIFEIFRKENAPQPEHTPAGNQSVEQPSAVDDIITAEDIF</sequence>
<reference evidence="31" key="1">
    <citation type="submission" date="2022-06" db="EMBL/GenBank/DDBJ databases">
        <title>Alkalimarinus sp. nov., isolated from gut of a Alitta virens.</title>
        <authorList>
            <person name="Yang A.I."/>
            <person name="Shin N.-R."/>
        </authorList>
    </citation>
    <scope>NUCLEOTIDE SEQUENCE</scope>
    <source>
        <strain evidence="31">A2M4</strain>
    </source>
</reference>
<keyword evidence="8" id="KW-1003">Cell membrane</keyword>
<evidence type="ECO:0000256" key="12">
    <source>
        <dbReference type="ARBA" id="ARBA00022676"/>
    </source>
</evidence>
<evidence type="ECO:0000256" key="13">
    <source>
        <dbReference type="ARBA" id="ARBA00022679"/>
    </source>
</evidence>
<evidence type="ECO:0000259" key="30">
    <source>
        <dbReference type="Pfam" id="PF17092"/>
    </source>
</evidence>
<keyword evidence="10" id="KW-0121">Carboxypeptidase</keyword>
<evidence type="ECO:0000256" key="18">
    <source>
        <dbReference type="ARBA" id="ARBA00022984"/>
    </source>
</evidence>
<keyword evidence="23" id="KW-0961">Cell wall biogenesis/degradation</keyword>
<evidence type="ECO:0000256" key="23">
    <source>
        <dbReference type="ARBA" id="ARBA00023316"/>
    </source>
</evidence>